<keyword evidence="2" id="KW-1185">Reference proteome</keyword>
<gene>
    <name evidence="1" type="ORF">QFZ46_003003</name>
</gene>
<name>A0ABU0PBZ0_9MICO</name>
<comment type="caution">
    <text evidence="1">The sequence shown here is derived from an EMBL/GenBank/DDBJ whole genome shotgun (WGS) entry which is preliminary data.</text>
</comment>
<proteinExistence type="predicted"/>
<protein>
    <submittedName>
        <fullName evidence="1">Uncharacterized protein</fullName>
    </submittedName>
</protein>
<dbReference type="Proteomes" id="UP001239085">
    <property type="component" value="Unassembled WGS sequence"/>
</dbReference>
<reference evidence="1 2" key="1">
    <citation type="submission" date="2023-07" db="EMBL/GenBank/DDBJ databases">
        <title>Comparative genomics of wheat-associated soil bacteria to identify genetic determinants of phenazine resistance.</title>
        <authorList>
            <person name="Mouncey N."/>
        </authorList>
    </citation>
    <scope>NUCLEOTIDE SEQUENCE [LARGE SCALE GENOMIC DNA]</scope>
    <source>
        <strain evidence="1 2">W2I7</strain>
    </source>
</reference>
<sequence length="33" mass="3351">MRSAVRVTPKQFTVARAATAMIATGTCQPSGAA</sequence>
<evidence type="ECO:0000313" key="1">
    <source>
        <dbReference type="EMBL" id="MDQ0644843.1"/>
    </source>
</evidence>
<dbReference type="EMBL" id="JAUSXK010000001">
    <property type="protein sequence ID" value="MDQ0644843.1"/>
    <property type="molecule type" value="Genomic_DNA"/>
</dbReference>
<accession>A0ABU0PBZ0</accession>
<organism evidence="1 2">
    <name type="scientific">Microbacterium murale</name>
    <dbReference type="NCBI Taxonomy" id="1081040"/>
    <lineage>
        <taxon>Bacteria</taxon>
        <taxon>Bacillati</taxon>
        <taxon>Actinomycetota</taxon>
        <taxon>Actinomycetes</taxon>
        <taxon>Micrococcales</taxon>
        <taxon>Microbacteriaceae</taxon>
        <taxon>Microbacterium</taxon>
    </lineage>
</organism>
<evidence type="ECO:0000313" key="2">
    <source>
        <dbReference type="Proteomes" id="UP001239085"/>
    </source>
</evidence>